<evidence type="ECO:0000256" key="3">
    <source>
        <dbReference type="ARBA" id="ARBA00022679"/>
    </source>
</evidence>
<dbReference type="GO" id="GO:0106274">
    <property type="term" value="F:NAD+-protein-arginine ADP-ribosyltransferase activity"/>
    <property type="evidence" value="ECO:0007669"/>
    <property type="project" value="UniProtKB-EC"/>
</dbReference>
<comment type="similarity">
    <text evidence="1 6">Belongs to the Arg-specific ADP-ribosyltransferase family.</text>
</comment>
<dbReference type="AlphaFoldDB" id="A0A7S3AET1"/>
<evidence type="ECO:0000256" key="2">
    <source>
        <dbReference type="ARBA" id="ARBA00022676"/>
    </source>
</evidence>
<dbReference type="EC" id="2.4.2.31" evidence="6"/>
<gene>
    <name evidence="7" type="ORF">HERI1096_LOCUS1302</name>
</gene>
<dbReference type="InterPro" id="IPR000768">
    <property type="entry name" value="ART"/>
</dbReference>
<dbReference type="Gene3D" id="3.90.176.10">
    <property type="entry name" value="Toxin ADP-ribosyltransferase, Chain A, domain 1"/>
    <property type="match status" value="1"/>
</dbReference>
<reference evidence="7" key="1">
    <citation type="submission" date="2021-01" db="EMBL/GenBank/DDBJ databases">
        <authorList>
            <person name="Corre E."/>
            <person name="Pelletier E."/>
            <person name="Niang G."/>
            <person name="Scheremetjew M."/>
            <person name="Finn R."/>
            <person name="Kale V."/>
            <person name="Holt S."/>
            <person name="Cochrane G."/>
            <person name="Meng A."/>
            <person name="Brown T."/>
            <person name="Cohen L."/>
        </authorList>
    </citation>
    <scope>NUCLEOTIDE SEQUENCE</scope>
    <source>
        <strain evidence="7">CCMP281</strain>
    </source>
</reference>
<evidence type="ECO:0000256" key="6">
    <source>
        <dbReference type="RuleBase" id="RU361228"/>
    </source>
</evidence>
<evidence type="ECO:0000256" key="1">
    <source>
        <dbReference type="ARBA" id="ARBA00009558"/>
    </source>
</evidence>
<dbReference type="SUPFAM" id="SSF56399">
    <property type="entry name" value="ADP-ribosylation"/>
    <property type="match status" value="1"/>
</dbReference>
<keyword evidence="3 6" id="KW-0808">Transferase</keyword>
<evidence type="ECO:0000256" key="4">
    <source>
        <dbReference type="ARBA" id="ARBA00022695"/>
    </source>
</evidence>
<keyword evidence="6" id="KW-0521">NADP</keyword>
<dbReference type="EMBL" id="HBHX01002379">
    <property type="protein sequence ID" value="CAE0098607.1"/>
    <property type="molecule type" value="Transcribed_RNA"/>
</dbReference>
<dbReference type="GO" id="GO:0016779">
    <property type="term" value="F:nucleotidyltransferase activity"/>
    <property type="evidence" value="ECO:0007669"/>
    <property type="project" value="UniProtKB-KW"/>
</dbReference>
<dbReference type="PROSITE" id="PS51996">
    <property type="entry name" value="TR_MART"/>
    <property type="match status" value="1"/>
</dbReference>
<keyword evidence="6" id="KW-0520">NAD</keyword>
<accession>A0A7S3AET1</accession>
<proteinExistence type="inferred from homology"/>
<keyword evidence="2 6" id="KW-0328">Glycosyltransferase</keyword>
<sequence>MGKRFVDFVNDPRAKDLGKLQPAHVLALRVYTTAAYRSLNNPLRSTDEDRPPHPFPVTVNYIKEGISQLRAVDASSSRAQGEMDLWRGLKNLRAQDDFLKAGGTELAPMSTTADLKVALSYSMSPCSLLFKVHTKSFLQRGADLTFLSAFPAEAEILFPPLTFLRPTGKTLTVEFPGAGIKFTVVEVEPIQ</sequence>
<name>A0A7S3AET1_9EUKA</name>
<evidence type="ECO:0000313" key="7">
    <source>
        <dbReference type="EMBL" id="CAE0098607.1"/>
    </source>
</evidence>
<comment type="catalytic activity">
    <reaction evidence="5 6">
        <text>L-arginyl-[protein] + NAD(+) = N(omega)-(ADP-D-ribosyl)-L-arginyl-[protein] + nicotinamide + H(+)</text>
        <dbReference type="Rhea" id="RHEA:19149"/>
        <dbReference type="Rhea" id="RHEA-COMP:10532"/>
        <dbReference type="Rhea" id="RHEA-COMP:15087"/>
        <dbReference type="ChEBI" id="CHEBI:15378"/>
        <dbReference type="ChEBI" id="CHEBI:17154"/>
        <dbReference type="ChEBI" id="CHEBI:29965"/>
        <dbReference type="ChEBI" id="CHEBI:57540"/>
        <dbReference type="ChEBI" id="CHEBI:142554"/>
        <dbReference type="EC" id="2.4.2.31"/>
    </reaction>
</comment>
<keyword evidence="4" id="KW-0548">Nucleotidyltransferase</keyword>
<organism evidence="7">
    <name type="scientific">Haptolina ericina</name>
    <dbReference type="NCBI Taxonomy" id="156174"/>
    <lineage>
        <taxon>Eukaryota</taxon>
        <taxon>Haptista</taxon>
        <taxon>Haptophyta</taxon>
        <taxon>Prymnesiophyceae</taxon>
        <taxon>Prymnesiales</taxon>
        <taxon>Prymnesiaceae</taxon>
        <taxon>Haptolina</taxon>
    </lineage>
</organism>
<evidence type="ECO:0000256" key="5">
    <source>
        <dbReference type="ARBA" id="ARBA00047597"/>
    </source>
</evidence>
<protein>
    <recommendedName>
        <fullName evidence="6">NAD(P)(+)--arginine ADP-ribosyltransferase</fullName>
        <ecNumber evidence="6">2.4.2.31</ecNumber>
    </recommendedName>
    <alternativeName>
        <fullName evidence="6">Mono(ADP-ribosyl)transferase</fullName>
    </alternativeName>
</protein>
<dbReference type="Pfam" id="PF01129">
    <property type="entry name" value="ART"/>
    <property type="match status" value="1"/>
</dbReference>